<evidence type="ECO:0000313" key="2">
    <source>
        <dbReference type="Proteomes" id="UP000076722"/>
    </source>
</evidence>
<organism evidence="1 2">
    <name type="scientific">Sistotremastrum niveocremeum HHB9708</name>
    <dbReference type="NCBI Taxonomy" id="1314777"/>
    <lineage>
        <taxon>Eukaryota</taxon>
        <taxon>Fungi</taxon>
        <taxon>Dikarya</taxon>
        <taxon>Basidiomycota</taxon>
        <taxon>Agaricomycotina</taxon>
        <taxon>Agaricomycetes</taxon>
        <taxon>Sistotremastrales</taxon>
        <taxon>Sistotremastraceae</taxon>
        <taxon>Sertulicium</taxon>
        <taxon>Sertulicium niveocremeum</taxon>
    </lineage>
</organism>
<name>A0A164WV57_9AGAM</name>
<accession>A0A164WV57</accession>
<dbReference type="EMBL" id="KV419401">
    <property type="protein sequence ID" value="KZS95391.1"/>
    <property type="molecule type" value="Genomic_DNA"/>
</dbReference>
<dbReference type="Proteomes" id="UP000076722">
    <property type="component" value="Unassembled WGS sequence"/>
</dbReference>
<proteinExistence type="predicted"/>
<evidence type="ECO:0000313" key="1">
    <source>
        <dbReference type="EMBL" id="KZS95391.1"/>
    </source>
</evidence>
<reference evidence="1 2" key="1">
    <citation type="journal article" date="2016" name="Mol. Biol. Evol.">
        <title>Comparative Genomics of Early-Diverging Mushroom-Forming Fungi Provides Insights into the Origins of Lignocellulose Decay Capabilities.</title>
        <authorList>
            <person name="Nagy L.G."/>
            <person name="Riley R."/>
            <person name="Tritt A."/>
            <person name="Adam C."/>
            <person name="Daum C."/>
            <person name="Floudas D."/>
            <person name="Sun H."/>
            <person name="Yadav J.S."/>
            <person name="Pangilinan J."/>
            <person name="Larsson K.H."/>
            <person name="Matsuura K."/>
            <person name="Barry K."/>
            <person name="Labutti K."/>
            <person name="Kuo R."/>
            <person name="Ohm R.A."/>
            <person name="Bhattacharya S.S."/>
            <person name="Shirouzu T."/>
            <person name="Yoshinaga Y."/>
            <person name="Martin F.M."/>
            <person name="Grigoriev I.V."/>
            <person name="Hibbett D.S."/>
        </authorList>
    </citation>
    <scope>NUCLEOTIDE SEQUENCE [LARGE SCALE GENOMIC DNA]</scope>
    <source>
        <strain evidence="1 2">HHB9708</strain>
    </source>
</reference>
<keyword evidence="2" id="KW-1185">Reference proteome</keyword>
<gene>
    <name evidence="1" type="ORF">SISNIDRAFT_464431</name>
</gene>
<dbReference type="AlphaFoldDB" id="A0A164WV57"/>
<protein>
    <submittedName>
        <fullName evidence="1">Uncharacterized protein</fullName>
    </submittedName>
</protein>
<sequence length="239" mass="26198">MHVGQLLLGRGHLIFQRDADVAVAVARTGNFLPSYSPRGTASSTSILIQLTIRRGTFATRSSPVRAPGGVHDDATNYKGVLKTGAGHRAIDDILSFRWLSNALYMKSTMSLRSTSPRYTKCRHLQGFSFVDYSPLRHPFGTQTPYLLQVVAKTQCRSCRLPPGNHTAFISAFLLAEGALGALYITQFTEILSFARSLLANSAFCECSASGSGINALRTFILKRQDESDLNLLLRTIRAQ</sequence>